<dbReference type="STRING" id="1157962.A0A250XCV3"/>
<evidence type="ECO:0008006" key="4">
    <source>
        <dbReference type="Google" id="ProtNLM"/>
    </source>
</evidence>
<evidence type="ECO:0000313" key="2">
    <source>
        <dbReference type="EMBL" id="GAX80590.1"/>
    </source>
</evidence>
<dbReference type="OrthoDB" id="10249837at2759"/>
<organism evidence="2 3">
    <name type="scientific">Chlamydomonas eustigma</name>
    <dbReference type="NCBI Taxonomy" id="1157962"/>
    <lineage>
        <taxon>Eukaryota</taxon>
        <taxon>Viridiplantae</taxon>
        <taxon>Chlorophyta</taxon>
        <taxon>core chlorophytes</taxon>
        <taxon>Chlorophyceae</taxon>
        <taxon>CS clade</taxon>
        <taxon>Chlamydomonadales</taxon>
        <taxon>Chlamydomonadaceae</taxon>
        <taxon>Chlamydomonas</taxon>
    </lineage>
</organism>
<dbReference type="PANTHER" id="PTHR34217:SF1">
    <property type="entry name" value="CARBOXYPEPTIDASE 1"/>
    <property type="match status" value="1"/>
</dbReference>
<dbReference type="PANTHER" id="PTHR34217">
    <property type="entry name" value="METAL-DEPENDENT CARBOXYPEPTIDASE"/>
    <property type="match status" value="1"/>
</dbReference>
<dbReference type="AlphaFoldDB" id="A0A250XCV3"/>
<dbReference type="PRINTS" id="PR00998">
    <property type="entry name" value="CRBOXYPTASET"/>
</dbReference>
<dbReference type="GO" id="GO:0006508">
    <property type="term" value="P:proteolysis"/>
    <property type="evidence" value="ECO:0007669"/>
    <property type="project" value="InterPro"/>
</dbReference>
<comment type="caution">
    <text evidence="2">The sequence shown here is derived from an EMBL/GenBank/DDBJ whole genome shotgun (WGS) entry which is preliminary data.</text>
</comment>
<name>A0A250XCV3_9CHLO</name>
<feature type="active site" description="Proton donor/acceptor" evidence="1">
    <location>
        <position position="271"/>
    </location>
</feature>
<keyword evidence="3" id="KW-1185">Reference proteome</keyword>
<evidence type="ECO:0000313" key="3">
    <source>
        <dbReference type="Proteomes" id="UP000232323"/>
    </source>
</evidence>
<dbReference type="PIRSF" id="PIRSF006615">
    <property type="entry name" value="Zn_crbxpep_Taq"/>
    <property type="match status" value="1"/>
</dbReference>
<dbReference type="EMBL" id="BEGY01000054">
    <property type="protein sequence ID" value="GAX80590.1"/>
    <property type="molecule type" value="Genomic_DNA"/>
</dbReference>
<dbReference type="GO" id="GO:0004181">
    <property type="term" value="F:metallocarboxypeptidase activity"/>
    <property type="evidence" value="ECO:0007669"/>
    <property type="project" value="InterPro"/>
</dbReference>
<dbReference type="Proteomes" id="UP000232323">
    <property type="component" value="Unassembled WGS sequence"/>
</dbReference>
<evidence type="ECO:0000256" key="1">
    <source>
        <dbReference type="PIRSR" id="PIRSR006615-2"/>
    </source>
</evidence>
<gene>
    <name evidence="2" type="ORF">CEUSTIGMA_g8027.t1</name>
</gene>
<dbReference type="PROSITE" id="PS52034">
    <property type="entry name" value="PEPTIDASE_M32"/>
    <property type="match status" value="1"/>
</dbReference>
<reference evidence="2 3" key="1">
    <citation type="submission" date="2017-08" db="EMBL/GenBank/DDBJ databases">
        <title>Acidophilic green algal genome provides insights into adaptation to an acidic environment.</title>
        <authorList>
            <person name="Hirooka S."/>
            <person name="Hirose Y."/>
            <person name="Kanesaki Y."/>
            <person name="Higuchi S."/>
            <person name="Fujiwara T."/>
            <person name="Onuma R."/>
            <person name="Era A."/>
            <person name="Ohbayashi R."/>
            <person name="Uzuka A."/>
            <person name="Nozaki H."/>
            <person name="Yoshikawa H."/>
            <person name="Miyagishima S.Y."/>
        </authorList>
    </citation>
    <scope>NUCLEOTIDE SEQUENCE [LARGE SCALE GENOMIC DNA]</scope>
    <source>
        <strain evidence="2 3">NIES-2499</strain>
    </source>
</reference>
<proteinExistence type="predicted"/>
<dbReference type="Gene3D" id="1.10.1370.30">
    <property type="match status" value="1"/>
</dbReference>
<dbReference type="SUPFAM" id="SSF55486">
    <property type="entry name" value="Metalloproteases ('zincins'), catalytic domain"/>
    <property type="match status" value="1"/>
</dbReference>
<accession>A0A250XCV3</accession>
<sequence>MAVSEQNVKETYDKLCEKLKDLSSLQGISGLLGWDEMVMMPSGAAASRGAQKAALAGVVYDKETDPELGQLLDTLRKEQKGLDEWASANIRDAHKSYVKATAIPKDLAQRIARHETDSYQAWVEARKASDFSKFAPYLQKWVDLSKEKAAFIDSTKPAYDVLLDNYEKGMTSARLDEIFVQVREGLVPLIAAIKSKIGTIDDAWVKGTYETEKQAELCKQVALDLGFNLENGRLDVSVHPFTGGTHPTDVRMTTRFKQDDLLDGLTAAVHETGHALYEQGRNLNYDGLPVNSSLSMGIHESQSLLWERMVALSLPFAKYLKPKLAAHFPEKFGGEVTAEELYKAENVVRDVSLIRVEADEVTYAMHIVLRYELERGLMDGSVKVEDLPRLWNEKMEKYLCCVPPNDAQGVLQDVHWSMGLFGYFPTYSLGAMYATQIYLRSKDAIPGLEEQIAEGEFKHLKAWLNENIHKVGSLHTSGDELMKAVTGSVLDPEVFLGYIRSKYTALYSL</sequence>
<protein>
    <recommendedName>
        <fullName evidence="4">Carboxypeptidase Taq</fullName>
    </recommendedName>
</protein>
<dbReference type="Pfam" id="PF02074">
    <property type="entry name" value="Peptidase_M32"/>
    <property type="match status" value="1"/>
</dbReference>
<dbReference type="CDD" id="cd06460">
    <property type="entry name" value="M32_Taq"/>
    <property type="match status" value="1"/>
</dbReference>
<dbReference type="InterPro" id="IPR001333">
    <property type="entry name" value="Peptidase_M32_Taq"/>
</dbReference>